<evidence type="ECO:0000256" key="1">
    <source>
        <dbReference type="ARBA" id="ARBA00004477"/>
    </source>
</evidence>
<sequence length="103" mass="11638">MHKLKLASRKGFVKEALRAGASLVPVYSFGENDIYEQLNFGFLPYNRAIDVVVGAPIAVEQVAEPTNEDVDRVHEQYCDALTQLFDRYKTRFGVSKDTLLTIE</sequence>
<evidence type="ECO:0000256" key="3">
    <source>
        <dbReference type="ARBA" id="ARBA00005189"/>
    </source>
</evidence>
<evidence type="ECO:0000256" key="4">
    <source>
        <dbReference type="ARBA" id="ARBA00005420"/>
    </source>
</evidence>
<proteinExistence type="inferred from homology"/>
<evidence type="ECO:0000313" key="16">
    <source>
        <dbReference type="Proteomes" id="UP000053676"/>
    </source>
</evidence>
<keyword evidence="11" id="KW-1133">Transmembrane helix</keyword>
<evidence type="ECO:0000256" key="10">
    <source>
        <dbReference type="ARBA" id="ARBA00022824"/>
    </source>
</evidence>
<keyword evidence="8" id="KW-0812">Transmembrane</keyword>
<evidence type="ECO:0000256" key="7">
    <source>
        <dbReference type="ARBA" id="ARBA00022679"/>
    </source>
</evidence>
<dbReference type="Pfam" id="PF03982">
    <property type="entry name" value="DAGAT"/>
    <property type="match status" value="1"/>
</dbReference>
<organism evidence="15 16">
    <name type="scientific">Necator americanus</name>
    <name type="common">Human hookworm</name>
    <dbReference type="NCBI Taxonomy" id="51031"/>
    <lineage>
        <taxon>Eukaryota</taxon>
        <taxon>Metazoa</taxon>
        <taxon>Ecdysozoa</taxon>
        <taxon>Nematoda</taxon>
        <taxon>Chromadorea</taxon>
        <taxon>Rhabditida</taxon>
        <taxon>Rhabditina</taxon>
        <taxon>Rhabditomorpha</taxon>
        <taxon>Strongyloidea</taxon>
        <taxon>Ancylostomatidae</taxon>
        <taxon>Bunostominae</taxon>
        <taxon>Necator</taxon>
    </lineage>
</organism>
<keyword evidence="16" id="KW-1185">Reference proteome</keyword>
<dbReference type="OrthoDB" id="264532at2759"/>
<name>W2TD39_NECAM</name>
<evidence type="ECO:0000256" key="8">
    <source>
        <dbReference type="ARBA" id="ARBA00022692"/>
    </source>
</evidence>
<dbReference type="Proteomes" id="UP000053676">
    <property type="component" value="Unassembled WGS sequence"/>
</dbReference>
<dbReference type="AlphaFoldDB" id="W2TD39"/>
<evidence type="ECO:0000256" key="5">
    <source>
        <dbReference type="ARBA" id="ARBA00013244"/>
    </source>
</evidence>
<comment type="similarity">
    <text evidence="4">Belongs to the diacylglycerol acyltransferase family.</text>
</comment>
<evidence type="ECO:0000256" key="12">
    <source>
        <dbReference type="ARBA" id="ARBA00023098"/>
    </source>
</evidence>
<comment type="subcellular location">
    <subcellularLocation>
        <location evidence="1">Endoplasmic reticulum membrane</location>
        <topology evidence="1">Multi-pass membrane protein</topology>
    </subcellularLocation>
</comment>
<dbReference type="STRING" id="51031.W2TD39"/>
<dbReference type="GO" id="GO:0005789">
    <property type="term" value="C:endoplasmic reticulum membrane"/>
    <property type="evidence" value="ECO:0007669"/>
    <property type="project" value="UniProtKB-SubCell"/>
</dbReference>
<comment type="pathway">
    <text evidence="3">Lipid metabolism.</text>
</comment>
<keyword evidence="12" id="KW-0443">Lipid metabolism</keyword>
<keyword evidence="7 15" id="KW-0808">Transferase</keyword>
<evidence type="ECO:0000256" key="13">
    <source>
        <dbReference type="ARBA" id="ARBA00023136"/>
    </source>
</evidence>
<evidence type="ECO:0000256" key="14">
    <source>
        <dbReference type="ARBA" id="ARBA00023315"/>
    </source>
</evidence>
<keyword evidence="9" id="KW-0319">Glycerol metabolism</keyword>
<evidence type="ECO:0000256" key="2">
    <source>
        <dbReference type="ARBA" id="ARBA00004771"/>
    </source>
</evidence>
<keyword evidence="13" id="KW-0472">Membrane</keyword>
<evidence type="ECO:0000256" key="6">
    <source>
        <dbReference type="ARBA" id="ARBA00022516"/>
    </source>
</evidence>
<dbReference type="GO" id="GO:0004144">
    <property type="term" value="F:diacylglycerol O-acyltransferase activity"/>
    <property type="evidence" value="ECO:0007669"/>
    <property type="project" value="UniProtKB-EC"/>
</dbReference>
<accession>W2TD39</accession>
<gene>
    <name evidence="15" type="ORF">NECAME_09464</name>
</gene>
<dbReference type="EMBL" id="KI659258">
    <property type="protein sequence ID" value="ETN79960.1"/>
    <property type="molecule type" value="Genomic_DNA"/>
</dbReference>
<evidence type="ECO:0000256" key="11">
    <source>
        <dbReference type="ARBA" id="ARBA00022989"/>
    </source>
</evidence>
<keyword evidence="6" id="KW-0444">Lipid biosynthesis</keyword>
<keyword evidence="14 15" id="KW-0012">Acyltransferase</keyword>
<dbReference type="GO" id="GO:0019432">
    <property type="term" value="P:triglyceride biosynthetic process"/>
    <property type="evidence" value="ECO:0007669"/>
    <property type="project" value="TreeGrafter"/>
</dbReference>
<dbReference type="InterPro" id="IPR007130">
    <property type="entry name" value="DAGAT"/>
</dbReference>
<dbReference type="PANTHER" id="PTHR12317:SF0">
    <property type="entry name" value="ACYLTRANSFERASE"/>
    <property type="match status" value="1"/>
</dbReference>
<dbReference type="KEGG" id="nai:NECAME_09464"/>
<evidence type="ECO:0000313" key="15">
    <source>
        <dbReference type="EMBL" id="ETN79960.1"/>
    </source>
</evidence>
<dbReference type="PANTHER" id="PTHR12317">
    <property type="entry name" value="DIACYLGLYCEROL O-ACYLTRANSFERASE"/>
    <property type="match status" value="1"/>
</dbReference>
<dbReference type="GO" id="GO:0006071">
    <property type="term" value="P:glycerol metabolic process"/>
    <property type="evidence" value="ECO:0007669"/>
    <property type="project" value="UniProtKB-KW"/>
</dbReference>
<protein>
    <recommendedName>
        <fullName evidence="5">diacylglycerol O-acyltransferase</fullName>
        <ecNumber evidence="5">2.3.1.20</ecNumber>
    </recommendedName>
</protein>
<dbReference type="EC" id="2.3.1.20" evidence="5"/>
<evidence type="ECO:0000256" key="9">
    <source>
        <dbReference type="ARBA" id="ARBA00022798"/>
    </source>
</evidence>
<reference evidence="16" key="1">
    <citation type="journal article" date="2014" name="Nat. Genet.">
        <title>Genome of the human hookworm Necator americanus.</title>
        <authorList>
            <person name="Tang Y.T."/>
            <person name="Gao X."/>
            <person name="Rosa B.A."/>
            <person name="Abubucker S."/>
            <person name="Hallsworth-Pepin K."/>
            <person name="Martin J."/>
            <person name="Tyagi R."/>
            <person name="Heizer E."/>
            <person name="Zhang X."/>
            <person name="Bhonagiri-Palsikar V."/>
            <person name="Minx P."/>
            <person name="Warren W.C."/>
            <person name="Wang Q."/>
            <person name="Zhan B."/>
            <person name="Hotez P.J."/>
            <person name="Sternberg P.W."/>
            <person name="Dougall A."/>
            <person name="Gaze S.T."/>
            <person name="Mulvenna J."/>
            <person name="Sotillo J."/>
            <person name="Ranganathan S."/>
            <person name="Rabelo E.M."/>
            <person name="Wilson R.K."/>
            <person name="Felgner P.L."/>
            <person name="Bethony J."/>
            <person name="Hawdon J.M."/>
            <person name="Gasser R.B."/>
            <person name="Loukas A."/>
            <person name="Mitreva M."/>
        </authorList>
    </citation>
    <scope>NUCLEOTIDE SEQUENCE [LARGE SCALE GENOMIC DNA]</scope>
</reference>
<comment type="pathway">
    <text evidence="2">Glycerolipid metabolism; triacylglycerol biosynthesis.</text>
</comment>
<keyword evidence="10" id="KW-0256">Endoplasmic reticulum</keyword>